<dbReference type="GO" id="GO:0005771">
    <property type="term" value="C:multivesicular body"/>
    <property type="evidence" value="ECO:0007669"/>
    <property type="project" value="TreeGrafter"/>
</dbReference>
<dbReference type="GO" id="GO:0009898">
    <property type="term" value="C:cytoplasmic side of plasma membrane"/>
    <property type="evidence" value="ECO:0007669"/>
    <property type="project" value="TreeGrafter"/>
</dbReference>
<evidence type="ECO:0000313" key="3">
    <source>
        <dbReference type="Proteomes" id="UP000294847"/>
    </source>
</evidence>
<evidence type="ECO:0000313" key="2">
    <source>
        <dbReference type="EMBL" id="QBZ64535.1"/>
    </source>
</evidence>
<evidence type="ECO:0000256" key="1">
    <source>
        <dbReference type="SAM" id="MobiDB-lite"/>
    </source>
</evidence>
<protein>
    <submittedName>
        <fullName evidence="2">Uncharacterized protein</fullName>
    </submittedName>
</protein>
<reference evidence="2 3" key="1">
    <citation type="journal article" date="2019" name="Mol. Biol. Evol.">
        <title>Blast fungal genomes show frequent chromosomal changes, gene gains and losses, and effector gene turnover.</title>
        <authorList>
            <person name="Gomez Luciano L.B."/>
            <person name="Jason Tsai I."/>
            <person name="Chuma I."/>
            <person name="Tosa Y."/>
            <person name="Chen Y.H."/>
            <person name="Li J.Y."/>
            <person name="Li M.Y."/>
            <person name="Jade Lu M.Y."/>
            <person name="Nakayashiki H."/>
            <person name="Li W.H."/>
        </authorList>
    </citation>
    <scope>NUCLEOTIDE SEQUENCE [LARGE SCALE GENOMIC DNA]</scope>
    <source>
        <strain evidence="2">MZ5-1-6</strain>
    </source>
</reference>
<dbReference type="Pfam" id="PF25880">
    <property type="entry name" value="WHD_CHMP7_1st"/>
    <property type="match status" value="1"/>
</dbReference>
<dbReference type="GO" id="GO:0032511">
    <property type="term" value="P:late endosome to vacuole transport via multivesicular body sorting pathway"/>
    <property type="evidence" value="ECO:0007669"/>
    <property type="project" value="TreeGrafter"/>
</dbReference>
<feature type="compositionally biased region" description="Basic and acidic residues" evidence="1">
    <location>
        <begin position="459"/>
        <end position="473"/>
    </location>
</feature>
<dbReference type="GO" id="GO:0006900">
    <property type="term" value="P:vesicle budding from membrane"/>
    <property type="evidence" value="ECO:0007669"/>
    <property type="project" value="TreeGrafter"/>
</dbReference>
<proteinExistence type="predicted"/>
<gene>
    <name evidence="2" type="ORF">PoMZ_06233</name>
</gene>
<dbReference type="GO" id="GO:0000815">
    <property type="term" value="C:ESCRT III complex"/>
    <property type="evidence" value="ECO:0007669"/>
    <property type="project" value="TreeGrafter"/>
</dbReference>
<dbReference type="PANTHER" id="PTHR22761:SF18">
    <property type="entry name" value="SORTING PROTEIN SNF7 FAMILY PROTEIN, PUTATIVE (AFU_ORTHOLOGUE AFUA_2G16692)-RELATED"/>
    <property type="match status" value="1"/>
</dbReference>
<dbReference type="Pfam" id="PF03357">
    <property type="entry name" value="Snf7"/>
    <property type="match status" value="1"/>
</dbReference>
<sequence>MGDIVEYLCQNEPSFRKARLPALYSDFIGQRASNPDGYAANVSAWRRALATVARSGLVNAAGSGSPNTLVLVTDESLVRALESRQYGRPLALGVVVQEAIAAGDLIPLKDFLSAKQSIYDKSSSWGALPLNVVSWGFRQLGAMAGLGGPSEKMPKAQLVVVANLELAAKAFGEKTADASSRFERTWSKPHFLKTFAASLLPSGPSGPMTLSPTDVDVLLTFLSRDKDLVVYDGNTIRMKDATGQESSMITQEDVAIAQLKELREYLGHQTRILERRIEDLAAAAKDAVAKKNRVSALAALKSKKLAETSLASRFATLSQLEEVASRIEQAADQVQLVKVMDTSTEALRGLNEQIGGVERVEDVVGRLREQMDAVDEVGTILAESGPVLDEGELDDELAALEGEEKKKEEETAERMRKEAQAVKEAQQIKEAEELRQKLNAIGEVPTSLPGTNNPAVTDAQREDPSRLDSVERDTVEVLTKLSLEEDRQAQPAV</sequence>
<dbReference type="PANTHER" id="PTHR22761">
    <property type="entry name" value="CHARGED MULTIVESICULAR BODY PROTEIN"/>
    <property type="match status" value="1"/>
</dbReference>
<accession>A0A4P7NQ67</accession>
<dbReference type="InterPro" id="IPR005024">
    <property type="entry name" value="Snf7_fam"/>
</dbReference>
<dbReference type="Gene3D" id="1.10.287.1060">
    <property type="entry name" value="ESAT-6-like"/>
    <property type="match status" value="1"/>
</dbReference>
<dbReference type="EMBL" id="CP034209">
    <property type="protein sequence ID" value="QBZ64535.1"/>
    <property type="molecule type" value="Genomic_DNA"/>
</dbReference>
<organism evidence="2 3">
    <name type="scientific">Pyricularia oryzae</name>
    <name type="common">Rice blast fungus</name>
    <name type="synonym">Magnaporthe oryzae</name>
    <dbReference type="NCBI Taxonomy" id="318829"/>
    <lineage>
        <taxon>Eukaryota</taxon>
        <taxon>Fungi</taxon>
        <taxon>Dikarya</taxon>
        <taxon>Ascomycota</taxon>
        <taxon>Pezizomycotina</taxon>
        <taxon>Sordariomycetes</taxon>
        <taxon>Sordariomycetidae</taxon>
        <taxon>Magnaporthales</taxon>
        <taxon>Pyriculariaceae</taxon>
        <taxon>Pyricularia</taxon>
    </lineage>
</organism>
<name>A0A4P7NQ67_PYROR</name>
<feature type="region of interest" description="Disordered" evidence="1">
    <location>
        <begin position="437"/>
        <end position="473"/>
    </location>
</feature>
<dbReference type="Proteomes" id="UP000294847">
    <property type="component" value="Chromosome 6"/>
</dbReference>
<dbReference type="AlphaFoldDB" id="A0A4P7NQ67"/>